<dbReference type="EMBL" id="BCNO01000001">
    <property type="protein sequence ID" value="GAQ94111.1"/>
    <property type="molecule type" value="Genomic_DNA"/>
</dbReference>
<dbReference type="Gene3D" id="1.10.10.10">
    <property type="entry name" value="Winged helix-like DNA-binding domain superfamily/Winged helix DNA-binding domain"/>
    <property type="match status" value="1"/>
</dbReference>
<dbReference type="OrthoDB" id="9815009at2"/>
<evidence type="ECO:0000313" key="5">
    <source>
        <dbReference type="Proteomes" id="UP000054976"/>
    </source>
</evidence>
<dbReference type="PANTHER" id="PTHR34580">
    <property type="match status" value="1"/>
</dbReference>
<evidence type="ECO:0000259" key="2">
    <source>
        <dbReference type="Pfam" id="PF13280"/>
    </source>
</evidence>
<comment type="caution">
    <text evidence="4">The sequence shown here is derived from an EMBL/GenBank/DDBJ whole genome shotgun (WGS) entry which is preliminary data.</text>
</comment>
<keyword evidence="5" id="KW-1185">Reference proteome</keyword>
<proteinExistence type="predicted"/>
<keyword evidence="4" id="KW-0238">DNA-binding</keyword>
<dbReference type="STRING" id="86166.TAGGR_1283"/>
<evidence type="ECO:0000259" key="3">
    <source>
        <dbReference type="Pfam" id="PF25583"/>
    </source>
</evidence>
<dbReference type="InterPro" id="IPR051534">
    <property type="entry name" value="CBASS_pafABC_assoc_protein"/>
</dbReference>
<dbReference type="InterPro" id="IPR036388">
    <property type="entry name" value="WH-like_DNA-bd_sf"/>
</dbReference>
<dbReference type="InterPro" id="IPR026881">
    <property type="entry name" value="WYL_dom"/>
</dbReference>
<protein>
    <submittedName>
        <fullName evidence="4">Predicted DNA-binding transcriptional regulator YafY</fullName>
    </submittedName>
</protein>
<reference evidence="5" key="1">
    <citation type="submission" date="2016-01" db="EMBL/GenBank/DDBJ databases">
        <title>Draft genome sequence of Thermodesulfovibrio aggregans strain TGE-P1.</title>
        <authorList>
            <person name="Sekiguchi Y."/>
            <person name="Ohashi A."/>
            <person name="Matsuura N."/>
            <person name="Tourlousse M.D."/>
        </authorList>
    </citation>
    <scope>NUCLEOTIDE SEQUENCE [LARGE SCALE GENOMIC DNA]</scope>
    <source>
        <strain evidence="5">TGE-P1</strain>
    </source>
</reference>
<feature type="domain" description="Helix-turn-helix type 11" evidence="1">
    <location>
        <begin position="30"/>
        <end position="80"/>
    </location>
</feature>
<gene>
    <name evidence="4" type="ORF">TAGGR_1283</name>
</gene>
<evidence type="ECO:0000259" key="1">
    <source>
        <dbReference type="Pfam" id="PF08279"/>
    </source>
</evidence>
<dbReference type="PANTHER" id="PTHR34580:SF1">
    <property type="entry name" value="PROTEIN PAFC"/>
    <property type="match status" value="1"/>
</dbReference>
<dbReference type="Proteomes" id="UP000054976">
    <property type="component" value="Unassembled WGS sequence"/>
</dbReference>
<feature type="domain" description="WCX" evidence="3">
    <location>
        <begin position="247"/>
        <end position="326"/>
    </location>
</feature>
<sequence length="330" mass="38787">MPKKPNIKKEALNKRKEKPHGIGEKVINILKILNLIEQDRHPTVKELAQICEVSERSIYRYLYILNQVVPIVYDPKLGGYTFENPHALKSIPVEKEELAVILTLNDVLKKSAPSLSEKLMSLMEKINPVGKKPHGQIHHYLPNIQTELDIEKFNIISEAALERMQLMIKYHSINTNEVTERLIDPYGLIFHDGLWFVYAYCHLRQDTRTFAIDRIIEIKQMKTKFNIPEGFTLREKLKQSWFIWEAEPVEVKVKFSKDVAELIKRKPKWHHSEQRTENPDGTITLTFTVSGTDEIKWWLYSWIPHFEIIEPVTLKETMKEELKKALERIN</sequence>
<dbReference type="GO" id="GO:0003677">
    <property type="term" value="F:DNA binding"/>
    <property type="evidence" value="ECO:0007669"/>
    <property type="project" value="UniProtKB-KW"/>
</dbReference>
<dbReference type="Pfam" id="PF08279">
    <property type="entry name" value="HTH_11"/>
    <property type="match status" value="1"/>
</dbReference>
<dbReference type="Pfam" id="PF13280">
    <property type="entry name" value="WYL"/>
    <property type="match status" value="1"/>
</dbReference>
<dbReference type="AlphaFoldDB" id="A0A0U9HUP3"/>
<name>A0A0U9HUP3_9BACT</name>
<dbReference type="InterPro" id="IPR057727">
    <property type="entry name" value="WCX_dom"/>
</dbReference>
<organism evidence="4 5">
    <name type="scientific">Thermodesulfovibrio aggregans</name>
    <dbReference type="NCBI Taxonomy" id="86166"/>
    <lineage>
        <taxon>Bacteria</taxon>
        <taxon>Pseudomonadati</taxon>
        <taxon>Nitrospirota</taxon>
        <taxon>Thermodesulfovibrionia</taxon>
        <taxon>Thermodesulfovibrionales</taxon>
        <taxon>Thermodesulfovibrionaceae</taxon>
        <taxon>Thermodesulfovibrio</taxon>
    </lineage>
</organism>
<feature type="domain" description="WYL" evidence="2">
    <location>
        <begin position="152"/>
        <end position="219"/>
    </location>
</feature>
<dbReference type="InterPro" id="IPR013196">
    <property type="entry name" value="HTH_11"/>
</dbReference>
<dbReference type="PROSITE" id="PS52050">
    <property type="entry name" value="WYL"/>
    <property type="match status" value="1"/>
</dbReference>
<dbReference type="RefSeq" id="WP_059175587.1">
    <property type="nucleotide sequence ID" value="NZ_BCNO01000001.1"/>
</dbReference>
<dbReference type="Pfam" id="PF25583">
    <property type="entry name" value="WCX"/>
    <property type="match status" value="1"/>
</dbReference>
<evidence type="ECO:0000313" key="4">
    <source>
        <dbReference type="EMBL" id="GAQ94111.1"/>
    </source>
</evidence>
<accession>A0A0U9HUP3</accession>